<evidence type="ECO:0000313" key="6">
    <source>
        <dbReference type="WBParaSite" id="L893_g19798.t1"/>
    </source>
</evidence>
<dbReference type="InterPro" id="IPR036322">
    <property type="entry name" value="WD40_repeat_dom_sf"/>
</dbReference>
<dbReference type="WBParaSite" id="L893_g19798.t1">
    <property type="protein sequence ID" value="L893_g19798.t1"/>
    <property type="gene ID" value="L893_g19798"/>
</dbReference>
<dbReference type="GO" id="GO:0005737">
    <property type="term" value="C:cytoplasm"/>
    <property type="evidence" value="ECO:0007669"/>
    <property type="project" value="UniProtKB-ARBA"/>
</dbReference>
<sequence>MDFLNFIYYRDLYHFIPVCHAVLKALGFETMPRVEEKHETATFVSFNADASSIVLSRAERIAIYGIEQFNVRLAWSVRNALFRDLLLAEQVLNSDRVIVVSRQNPRKLDLFSLKKESVERTIFFDSPITAVKHNRMHLVIATEAFISVYTLNTFKLLTKLELTGSPCFDLSHTERSLIAYPSSVEGEVNIFDVNQMKRLKSLKLHETSVVKLAFNSNGSLLVSASKKGTVFRVTDVDSATLLYDFQRSFMKEALVHTLTFSPDSAFLCSSSETGTVHLFKLTNEKSVISSLTERWFSLTPFNRPTSVGSFKIEGDVDKTRIALKYITDELHVLLLFPDGRLQIFQYDEHSAEDKCRSILEQALK</sequence>
<evidence type="ECO:0000256" key="3">
    <source>
        <dbReference type="ARBA" id="ARBA00023006"/>
    </source>
</evidence>
<dbReference type="Proteomes" id="UP000095287">
    <property type="component" value="Unplaced"/>
</dbReference>
<reference evidence="6" key="1">
    <citation type="submission" date="2016-11" db="UniProtKB">
        <authorList>
            <consortium name="WormBaseParasite"/>
        </authorList>
    </citation>
    <scope>IDENTIFICATION</scope>
</reference>
<keyword evidence="3" id="KW-0072">Autophagy</keyword>
<dbReference type="Pfam" id="PF21032">
    <property type="entry name" value="PROPPIN"/>
    <property type="match status" value="1"/>
</dbReference>
<proteinExistence type="inferred from homology"/>
<dbReference type="AlphaFoldDB" id="A0A1I7YUE5"/>
<dbReference type="SMART" id="SM00320">
    <property type="entry name" value="WD40"/>
    <property type="match status" value="2"/>
</dbReference>
<dbReference type="InterPro" id="IPR048720">
    <property type="entry name" value="PROPPIN"/>
</dbReference>
<keyword evidence="2" id="KW-0677">Repeat</keyword>
<protein>
    <submittedName>
        <fullName evidence="6">WD_REPEATS_REGION domain-containing protein</fullName>
    </submittedName>
</protein>
<dbReference type="InterPro" id="IPR001680">
    <property type="entry name" value="WD40_rpt"/>
</dbReference>
<dbReference type="PANTHER" id="PTHR11227">
    <property type="entry name" value="WD-REPEAT PROTEIN INTERACTING WITH PHOSPHOINOSIDES WIPI -RELATED"/>
    <property type="match status" value="1"/>
</dbReference>
<accession>A0A1I7YUE5</accession>
<organism evidence="5 6">
    <name type="scientific">Steinernema glaseri</name>
    <dbReference type="NCBI Taxonomy" id="37863"/>
    <lineage>
        <taxon>Eukaryota</taxon>
        <taxon>Metazoa</taxon>
        <taxon>Ecdysozoa</taxon>
        <taxon>Nematoda</taxon>
        <taxon>Chromadorea</taxon>
        <taxon>Rhabditida</taxon>
        <taxon>Tylenchina</taxon>
        <taxon>Panagrolaimomorpha</taxon>
        <taxon>Strongyloidoidea</taxon>
        <taxon>Steinernematidae</taxon>
        <taxon>Steinernema</taxon>
    </lineage>
</organism>
<evidence type="ECO:0000256" key="1">
    <source>
        <dbReference type="ARBA" id="ARBA00022574"/>
    </source>
</evidence>
<evidence type="ECO:0000256" key="4">
    <source>
        <dbReference type="ARBA" id="ARBA00025740"/>
    </source>
</evidence>
<keyword evidence="5" id="KW-1185">Reference proteome</keyword>
<comment type="similarity">
    <text evidence="4">Belongs to the WD repeat PROPPIN family.</text>
</comment>
<dbReference type="Gene3D" id="2.130.10.10">
    <property type="entry name" value="YVTN repeat-like/Quinoprotein amine dehydrogenase"/>
    <property type="match status" value="1"/>
</dbReference>
<name>A0A1I7YUE5_9BILA</name>
<keyword evidence="1" id="KW-0853">WD repeat</keyword>
<evidence type="ECO:0000313" key="5">
    <source>
        <dbReference type="Proteomes" id="UP000095287"/>
    </source>
</evidence>
<evidence type="ECO:0000256" key="2">
    <source>
        <dbReference type="ARBA" id="ARBA00022737"/>
    </source>
</evidence>
<dbReference type="InterPro" id="IPR015943">
    <property type="entry name" value="WD40/YVTN_repeat-like_dom_sf"/>
</dbReference>
<dbReference type="SUPFAM" id="SSF50978">
    <property type="entry name" value="WD40 repeat-like"/>
    <property type="match status" value="1"/>
</dbReference>
<dbReference type="GO" id="GO:0006914">
    <property type="term" value="P:autophagy"/>
    <property type="evidence" value="ECO:0007669"/>
    <property type="project" value="UniProtKB-KW"/>
</dbReference>